<protein>
    <submittedName>
        <fullName evidence="3">Uncharacterized protein</fullName>
    </submittedName>
</protein>
<evidence type="ECO:0000256" key="1">
    <source>
        <dbReference type="SAM" id="MobiDB-lite"/>
    </source>
</evidence>
<feature type="transmembrane region" description="Helical" evidence="2">
    <location>
        <begin position="6"/>
        <end position="26"/>
    </location>
</feature>
<keyword evidence="2" id="KW-0472">Membrane</keyword>
<evidence type="ECO:0000313" key="3">
    <source>
        <dbReference type="EMBL" id="CAA9485007.1"/>
    </source>
</evidence>
<sequence length="120" mass="12887">MLESLLRGFAVLASLVVVAGWALFAIDEARSASDRTTTEIEGRRASRSPDPSTEQERARERAHSGAREVVDDANDALLSPFAPVFEDASSRWLRRTGPAALALLLYGLGGGFLARFAAGR</sequence>
<name>A0A6J4S4Z7_9ACTN</name>
<organism evidence="3">
    <name type="scientific">uncultured Solirubrobacteraceae bacterium</name>
    <dbReference type="NCBI Taxonomy" id="1162706"/>
    <lineage>
        <taxon>Bacteria</taxon>
        <taxon>Bacillati</taxon>
        <taxon>Actinomycetota</taxon>
        <taxon>Thermoleophilia</taxon>
        <taxon>Solirubrobacterales</taxon>
        <taxon>Solirubrobacteraceae</taxon>
        <taxon>environmental samples</taxon>
    </lineage>
</organism>
<feature type="compositionally biased region" description="Basic and acidic residues" evidence="1">
    <location>
        <begin position="54"/>
        <end position="66"/>
    </location>
</feature>
<keyword evidence="2" id="KW-1133">Transmembrane helix</keyword>
<reference evidence="3" key="1">
    <citation type="submission" date="2020-02" db="EMBL/GenBank/DDBJ databases">
        <authorList>
            <person name="Meier V. D."/>
        </authorList>
    </citation>
    <scope>NUCLEOTIDE SEQUENCE</scope>
    <source>
        <strain evidence="3">AVDCRST_MAG53</strain>
    </source>
</reference>
<keyword evidence="2" id="KW-0812">Transmembrane</keyword>
<feature type="transmembrane region" description="Helical" evidence="2">
    <location>
        <begin position="99"/>
        <end position="118"/>
    </location>
</feature>
<accession>A0A6J4S4Z7</accession>
<dbReference type="AlphaFoldDB" id="A0A6J4S4Z7"/>
<proteinExistence type="predicted"/>
<dbReference type="EMBL" id="CADCVR010000030">
    <property type="protein sequence ID" value="CAA9485007.1"/>
    <property type="molecule type" value="Genomic_DNA"/>
</dbReference>
<feature type="compositionally biased region" description="Basic and acidic residues" evidence="1">
    <location>
        <begin position="31"/>
        <end position="44"/>
    </location>
</feature>
<evidence type="ECO:0000256" key="2">
    <source>
        <dbReference type="SAM" id="Phobius"/>
    </source>
</evidence>
<feature type="region of interest" description="Disordered" evidence="1">
    <location>
        <begin position="31"/>
        <end position="66"/>
    </location>
</feature>
<gene>
    <name evidence="3" type="ORF">AVDCRST_MAG53-929</name>
</gene>